<protein>
    <recommendedName>
        <fullName evidence="4">DUF3278 domain-containing protein</fullName>
    </recommendedName>
</protein>
<dbReference type="OrthoDB" id="954677at2"/>
<sequence length="180" mass="21132">MELDDLKASWNNLDTPVKTTEEIKKMLLENNHPVLKAIRRQLTLEIAGWSLFLICYYTMFDGDKKPLLINIILLICTLFPLVHNLMGYRFAKYLLKGTTLRESIENYFSNVKRYAMISILTRAFYASGLLLFFLYNVQFTTEKYMLLGGIILFFGVHSYFVYLLWKRRLGQLERALSNFG</sequence>
<evidence type="ECO:0000313" key="2">
    <source>
        <dbReference type="EMBL" id="EOR92693.1"/>
    </source>
</evidence>
<feature type="transmembrane region" description="Helical" evidence="1">
    <location>
        <begin position="144"/>
        <end position="165"/>
    </location>
</feature>
<feature type="transmembrane region" description="Helical" evidence="1">
    <location>
        <begin position="66"/>
        <end position="86"/>
    </location>
</feature>
<dbReference type="EMBL" id="AQPN01000145">
    <property type="protein sequence ID" value="EOR92693.1"/>
    <property type="molecule type" value="Genomic_DNA"/>
</dbReference>
<keyword evidence="1" id="KW-0812">Transmembrane</keyword>
<name>R9GLV7_9SPHI</name>
<organism evidence="2 3">
    <name type="scientific">Arcticibacter svalbardensis MN12-7</name>
    <dbReference type="NCBI Taxonomy" id="1150600"/>
    <lineage>
        <taxon>Bacteria</taxon>
        <taxon>Pseudomonadati</taxon>
        <taxon>Bacteroidota</taxon>
        <taxon>Sphingobacteriia</taxon>
        <taxon>Sphingobacteriales</taxon>
        <taxon>Sphingobacteriaceae</taxon>
        <taxon>Arcticibacter</taxon>
    </lineage>
</organism>
<gene>
    <name evidence="2" type="ORF">ADIARSV_4205</name>
</gene>
<dbReference type="eggNOG" id="ENOG5032VM5">
    <property type="taxonomic scope" value="Bacteria"/>
</dbReference>
<dbReference type="AlphaFoldDB" id="R9GLV7"/>
<feature type="transmembrane region" description="Helical" evidence="1">
    <location>
        <begin position="119"/>
        <end position="138"/>
    </location>
</feature>
<dbReference type="Proteomes" id="UP000014174">
    <property type="component" value="Unassembled WGS sequence"/>
</dbReference>
<comment type="caution">
    <text evidence="2">The sequence shown here is derived from an EMBL/GenBank/DDBJ whole genome shotgun (WGS) entry which is preliminary data.</text>
</comment>
<evidence type="ECO:0008006" key="4">
    <source>
        <dbReference type="Google" id="ProtNLM"/>
    </source>
</evidence>
<dbReference type="RefSeq" id="WP_016197423.1">
    <property type="nucleotide sequence ID" value="NZ_AQPN01000145.1"/>
</dbReference>
<accession>R9GLV7</accession>
<reference evidence="2 3" key="1">
    <citation type="journal article" date="2013" name="Genome Announc.">
        <title>Draft Genome Sequence of Arcticibacter svalbardensis Strain MN12-7T, a Member of the Family Sphingobacteriaceae Isolated from an Arctic Soil Sample.</title>
        <authorList>
            <person name="Shivaji S."/>
            <person name="Ara S."/>
            <person name="Prasad S."/>
            <person name="Manasa B.P."/>
            <person name="Begum Z."/>
            <person name="Singh A."/>
            <person name="Kumar Pinnaka A."/>
        </authorList>
    </citation>
    <scope>NUCLEOTIDE SEQUENCE [LARGE SCALE GENOMIC DNA]</scope>
    <source>
        <strain evidence="2 3">MN12-7</strain>
    </source>
</reference>
<keyword evidence="3" id="KW-1185">Reference proteome</keyword>
<proteinExistence type="predicted"/>
<evidence type="ECO:0000313" key="3">
    <source>
        <dbReference type="Proteomes" id="UP000014174"/>
    </source>
</evidence>
<evidence type="ECO:0000256" key="1">
    <source>
        <dbReference type="SAM" id="Phobius"/>
    </source>
</evidence>
<keyword evidence="1" id="KW-1133">Transmembrane helix</keyword>
<keyword evidence="1" id="KW-0472">Membrane</keyword>